<feature type="domain" description="ENPP1-3/EXOG-like endonuclease/phosphodiesterase" evidence="10">
    <location>
        <begin position="57"/>
        <end position="246"/>
    </location>
</feature>
<dbReference type="InterPro" id="IPR044925">
    <property type="entry name" value="His-Me_finger_sf"/>
</dbReference>
<dbReference type="EC" id="3.1.30.-" evidence="8"/>
<evidence type="ECO:0000256" key="3">
    <source>
        <dbReference type="ARBA" id="ARBA00022722"/>
    </source>
</evidence>
<evidence type="ECO:0000313" key="12">
    <source>
        <dbReference type="EMBL" id="GJE28167.1"/>
    </source>
</evidence>
<accession>A0ABQ4T923</accession>
<dbReference type="InterPro" id="IPR044929">
    <property type="entry name" value="DNA/RNA_non-sp_Endonuclease_sf"/>
</dbReference>
<feature type="domain" description="DNA/RNA non-specific endonuclease/pyrophosphatase/phosphodiesterase" evidence="11">
    <location>
        <begin position="56"/>
        <end position="246"/>
    </location>
</feature>
<name>A0ABQ4T923_METOR</name>
<keyword evidence="6 8" id="KW-0378">Hydrolase</keyword>
<evidence type="ECO:0000256" key="2">
    <source>
        <dbReference type="ARBA" id="ARBA00010052"/>
    </source>
</evidence>
<dbReference type="PANTHER" id="PTHR13966:SF5">
    <property type="entry name" value="ENDONUCLEASE G, MITOCHONDRIAL"/>
    <property type="match status" value="1"/>
</dbReference>
<dbReference type="RefSeq" id="WP_238311996.1">
    <property type="nucleotide sequence ID" value="NZ_BPQV01000009.1"/>
</dbReference>
<evidence type="ECO:0000259" key="11">
    <source>
        <dbReference type="SMART" id="SM00892"/>
    </source>
</evidence>
<keyword evidence="4 8" id="KW-0479">Metal-binding</keyword>
<dbReference type="PANTHER" id="PTHR13966">
    <property type="entry name" value="ENDONUCLEASE RELATED"/>
    <property type="match status" value="1"/>
</dbReference>
<dbReference type="Gene3D" id="3.40.570.10">
    <property type="entry name" value="Extracellular Endonuclease, subunit A"/>
    <property type="match status" value="1"/>
</dbReference>
<comment type="cofactor">
    <cofactor evidence="1 8">
        <name>Mg(2+)</name>
        <dbReference type="ChEBI" id="CHEBI:18420"/>
    </cofactor>
</comment>
<evidence type="ECO:0000256" key="4">
    <source>
        <dbReference type="ARBA" id="ARBA00022723"/>
    </source>
</evidence>
<keyword evidence="5 8" id="KW-0255">Endonuclease</keyword>
<dbReference type="PROSITE" id="PS51318">
    <property type="entry name" value="TAT"/>
    <property type="match status" value="1"/>
</dbReference>
<dbReference type="SMART" id="SM00892">
    <property type="entry name" value="Endonuclease_NS"/>
    <property type="match status" value="1"/>
</dbReference>
<dbReference type="PROSITE" id="PS01070">
    <property type="entry name" value="NUCLEASE_NON_SPEC"/>
    <property type="match status" value="1"/>
</dbReference>
<dbReference type="InterPro" id="IPR006311">
    <property type="entry name" value="TAT_signal"/>
</dbReference>
<feature type="signal peptide" evidence="9">
    <location>
        <begin position="1"/>
        <end position="27"/>
    </location>
</feature>
<comment type="caution">
    <text evidence="12">The sequence shown here is derived from an EMBL/GenBank/DDBJ whole genome shotgun (WGS) entry which is preliminary data.</text>
</comment>
<dbReference type="Pfam" id="PF01223">
    <property type="entry name" value="Endonuclease_NS"/>
    <property type="match status" value="1"/>
</dbReference>
<evidence type="ECO:0000256" key="1">
    <source>
        <dbReference type="ARBA" id="ARBA00001946"/>
    </source>
</evidence>
<proteinExistence type="inferred from homology"/>
<dbReference type="EMBL" id="BPQV01000009">
    <property type="protein sequence ID" value="GJE28167.1"/>
    <property type="molecule type" value="Genomic_DNA"/>
</dbReference>
<evidence type="ECO:0000313" key="13">
    <source>
        <dbReference type="Proteomes" id="UP001055156"/>
    </source>
</evidence>
<sequence>MTAPSPRPRRGLLLAAALLVLVPRAAAAESCPHVFASGQAPVLTNPRLGTGAQALCYAAFAILYSPQSRTPLYAAERLTRGGVFAARKVERADSFHEEERLPEPARSRLDDYVRSGFDRGHMAPAGDMPSAAAQAESFTLANIVPQDREANRSIWAAIEESVRRLALERGEIFVVTGPIFEGHSAQALKGRVLVPTQIYKAVYDPRSGEAGAYLAANAGGGAWRRISVAELDRLAGLAVFPALPEAARTRTMDLPEPREFSRDGGASDRGDRDGLEAWLRRELHRLLRALWREVMRAIF</sequence>
<dbReference type="InterPro" id="IPR001604">
    <property type="entry name" value="Endo_G_ENPP1-like_dom"/>
</dbReference>
<feature type="chain" id="PRO_5045394977" description="Endonuclease" evidence="9">
    <location>
        <begin position="28"/>
        <end position="299"/>
    </location>
</feature>
<dbReference type="SMART" id="SM00477">
    <property type="entry name" value="NUC"/>
    <property type="match status" value="1"/>
</dbReference>
<organism evidence="12 13">
    <name type="scientific">Methylobacterium organophilum</name>
    <dbReference type="NCBI Taxonomy" id="410"/>
    <lineage>
        <taxon>Bacteria</taxon>
        <taxon>Pseudomonadati</taxon>
        <taxon>Pseudomonadota</taxon>
        <taxon>Alphaproteobacteria</taxon>
        <taxon>Hyphomicrobiales</taxon>
        <taxon>Methylobacteriaceae</taxon>
        <taxon>Methylobacterium</taxon>
    </lineage>
</organism>
<evidence type="ECO:0000256" key="7">
    <source>
        <dbReference type="ARBA" id="ARBA00022842"/>
    </source>
</evidence>
<reference evidence="12" key="1">
    <citation type="journal article" date="2021" name="Front. Microbiol.">
        <title>Comprehensive Comparative Genomics and Phenotyping of Methylobacterium Species.</title>
        <authorList>
            <person name="Alessa O."/>
            <person name="Ogura Y."/>
            <person name="Fujitani Y."/>
            <person name="Takami H."/>
            <person name="Hayashi T."/>
            <person name="Sahin N."/>
            <person name="Tani A."/>
        </authorList>
    </citation>
    <scope>NUCLEOTIDE SEQUENCE</scope>
    <source>
        <strain evidence="12">NBRC 15689</strain>
    </source>
</reference>
<evidence type="ECO:0000256" key="9">
    <source>
        <dbReference type="SAM" id="SignalP"/>
    </source>
</evidence>
<evidence type="ECO:0000256" key="6">
    <source>
        <dbReference type="ARBA" id="ARBA00022801"/>
    </source>
</evidence>
<dbReference type="InterPro" id="IPR040255">
    <property type="entry name" value="Non-specific_endonuclease"/>
</dbReference>
<gene>
    <name evidence="12" type="ORF">LKMONMHP_3034</name>
</gene>
<keyword evidence="7" id="KW-0460">Magnesium</keyword>
<dbReference type="SUPFAM" id="SSF54060">
    <property type="entry name" value="His-Me finger endonucleases"/>
    <property type="match status" value="1"/>
</dbReference>
<comment type="similarity">
    <text evidence="2 8">Belongs to the DNA/RNA non-specific endonuclease family.</text>
</comment>
<evidence type="ECO:0000259" key="10">
    <source>
        <dbReference type="SMART" id="SM00477"/>
    </source>
</evidence>
<dbReference type="Proteomes" id="UP001055156">
    <property type="component" value="Unassembled WGS sequence"/>
</dbReference>
<keyword evidence="9" id="KW-0732">Signal</keyword>
<keyword evidence="3 8" id="KW-0540">Nuclease</keyword>
<protein>
    <recommendedName>
        <fullName evidence="8">Endonuclease</fullName>
        <ecNumber evidence="8">3.1.30.-</ecNumber>
    </recommendedName>
</protein>
<evidence type="ECO:0000256" key="5">
    <source>
        <dbReference type="ARBA" id="ARBA00022759"/>
    </source>
</evidence>
<evidence type="ECO:0000256" key="8">
    <source>
        <dbReference type="RuleBase" id="RU366055"/>
    </source>
</evidence>
<reference evidence="12" key="2">
    <citation type="submission" date="2021-08" db="EMBL/GenBank/DDBJ databases">
        <authorList>
            <person name="Tani A."/>
            <person name="Ola A."/>
            <person name="Ogura Y."/>
            <person name="Katsura K."/>
            <person name="Hayashi T."/>
        </authorList>
    </citation>
    <scope>NUCLEOTIDE SEQUENCE</scope>
    <source>
        <strain evidence="12">NBRC 15689</strain>
    </source>
</reference>
<dbReference type="InterPro" id="IPR020821">
    <property type="entry name" value="ENPP1-3/EXOG-like_nuc-like"/>
</dbReference>
<dbReference type="InterPro" id="IPR018524">
    <property type="entry name" value="DNA/RNA_endonuclease_AS"/>
</dbReference>
<keyword evidence="13" id="KW-1185">Reference proteome</keyword>